<accession>H3SBF2</accession>
<organism evidence="1 2">
    <name type="scientific">Paenibacillus dendritiformis C454</name>
    <dbReference type="NCBI Taxonomy" id="1131935"/>
    <lineage>
        <taxon>Bacteria</taxon>
        <taxon>Bacillati</taxon>
        <taxon>Bacillota</taxon>
        <taxon>Bacilli</taxon>
        <taxon>Bacillales</taxon>
        <taxon>Paenibacillaceae</taxon>
        <taxon>Paenibacillus</taxon>
    </lineage>
</organism>
<evidence type="ECO:0000313" key="1">
    <source>
        <dbReference type="EMBL" id="EHQ63635.1"/>
    </source>
</evidence>
<comment type="caution">
    <text evidence="1">The sequence shown here is derived from an EMBL/GenBank/DDBJ whole genome shotgun (WGS) entry which is preliminary data.</text>
</comment>
<name>H3SBF2_9BACL</name>
<reference evidence="1 2" key="1">
    <citation type="journal article" date="2012" name="J. Bacteriol.">
        <title>Genome Sequence of the Pattern-Forming Social Bacterium Paenibacillus dendritiformis C454 Chiral Morphotype.</title>
        <authorList>
            <person name="Sirota-Madi A."/>
            <person name="Olender T."/>
            <person name="Helman Y."/>
            <person name="Brainis I."/>
            <person name="Finkelshtein A."/>
            <person name="Roth D."/>
            <person name="Hagai E."/>
            <person name="Leshkowitz D."/>
            <person name="Brodsky L."/>
            <person name="Galatenko V."/>
            <person name="Nikolaev V."/>
            <person name="Gutnick D.L."/>
            <person name="Lancet D."/>
            <person name="Ben-Jacob E."/>
        </authorList>
    </citation>
    <scope>NUCLEOTIDE SEQUENCE [LARGE SCALE GENOMIC DNA]</scope>
    <source>
        <strain evidence="1 2">C454</strain>
    </source>
</reference>
<dbReference type="STRING" id="1131935.PDENDC454_04189"/>
<keyword evidence="2" id="KW-1185">Reference proteome</keyword>
<gene>
    <name evidence="1" type="ORF">PDENDC454_04189</name>
</gene>
<dbReference type="AlphaFoldDB" id="H3SBF2"/>
<protein>
    <submittedName>
        <fullName evidence="1">Uncharacterized protein</fullName>
    </submittedName>
</protein>
<evidence type="ECO:0000313" key="2">
    <source>
        <dbReference type="Proteomes" id="UP000003900"/>
    </source>
</evidence>
<sequence>MNMDIKTLEYMEERVKQAREIMEAINNREYYLKIVKGDSFKCLKIDWASNTSELTKWGSKRVENDYLAEVEAHMMNVFIDITEADIKHLRQKLDEL</sequence>
<proteinExistence type="predicted"/>
<dbReference type="PATRIC" id="fig|1131935.3.peg.842"/>
<dbReference type="EMBL" id="AHKH01000007">
    <property type="protein sequence ID" value="EHQ63635.1"/>
    <property type="molecule type" value="Genomic_DNA"/>
</dbReference>
<dbReference type="Proteomes" id="UP000003900">
    <property type="component" value="Unassembled WGS sequence"/>
</dbReference>